<feature type="domain" description="Protein kinase" evidence="21">
    <location>
        <begin position="631"/>
        <end position="901"/>
    </location>
</feature>
<evidence type="ECO:0000256" key="11">
    <source>
        <dbReference type="ARBA" id="ARBA00022777"/>
    </source>
</evidence>
<dbReference type="PANTHER" id="PTHR48053">
    <property type="entry name" value="LEUCINE RICH REPEAT FAMILY PROTEIN, EXPRESSED"/>
    <property type="match status" value="1"/>
</dbReference>
<keyword evidence="8 20" id="KW-0732">Signal</keyword>
<evidence type="ECO:0000256" key="13">
    <source>
        <dbReference type="ARBA" id="ARBA00022989"/>
    </source>
</evidence>
<evidence type="ECO:0000256" key="9">
    <source>
        <dbReference type="ARBA" id="ARBA00022737"/>
    </source>
</evidence>
<dbReference type="PROSITE" id="PS00109">
    <property type="entry name" value="PROTEIN_KINASE_TYR"/>
    <property type="match status" value="1"/>
</dbReference>
<evidence type="ECO:0000256" key="6">
    <source>
        <dbReference type="ARBA" id="ARBA00022679"/>
    </source>
</evidence>
<dbReference type="eggNOG" id="ENOG502QQYD">
    <property type="taxonomic scope" value="Eukaryota"/>
</dbReference>
<dbReference type="Pfam" id="PF00069">
    <property type="entry name" value="Pkinase"/>
    <property type="match status" value="1"/>
</dbReference>
<dbReference type="EC" id="2.7.11.1" evidence="2"/>
<dbReference type="InterPro" id="IPR032675">
    <property type="entry name" value="LRR_dom_sf"/>
</dbReference>
<dbReference type="Pfam" id="PF08263">
    <property type="entry name" value="LRRNT_2"/>
    <property type="match status" value="1"/>
</dbReference>
<dbReference type="SUPFAM" id="SSF52047">
    <property type="entry name" value="RNI-like"/>
    <property type="match status" value="1"/>
</dbReference>
<dbReference type="GO" id="GO:0004674">
    <property type="term" value="F:protein serine/threonine kinase activity"/>
    <property type="evidence" value="ECO:0007669"/>
    <property type="project" value="UniProtKB-KW"/>
</dbReference>
<organism evidence="22 23">
    <name type="scientific">Citrus clementina</name>
    <name type="common">Clementine</name>
    <name type="synonym">Citrus deliciosa x Citrus sinensis</name>
    <dbReference type="NCBI Taxonomy" id="85681"/>
    <lineage>
        <taxon>Eukaryota</taxon>
        <taxon>Viridiplantae</taxon>
        <taxon>Streptophyta</taxon>
        <taxon>Embryophyta</taxon>
        <taxon>Tracheophyta</taxon>
        <taxon>Spermatophyta</taxon>
        <taxon>Magnoliopsida</taxon>
        <taxon>eudicotyledons</taxon>
        <taxon>Gunneridae</taxon>
        <taxon>Pentapetalae</taxon>
        <taxon>rosids</taxon>
        <taxon>malvids</taxon>
        <taxon>Sapindales</taxon>
        <taxon>Rutaceae</taxon>
        <taxon>Aurantioideae</taxon>
        <taxon>Citrus</taxon>
    </lineage>
</organism>
<keyword evidence="5" id="KW-0433">Leucine-rich repeat</keyword>
<reference evidence="22 23" key="1">
    <citation type="submission" date="2013-10" db="EMBL/GenBank/DDBJ databases">
        <authorList>
            <consortium name="International Citrus Genome Consortium"/>
            <person name="Jenkins J."/>
            <person name="Schmutz J."/>
            <person name="Prochnik S."/>
            <person name="Rokhsar D."/>
            <person name="Gmitter F."/>
            <person name="Ollitrault P."/>
            <person name="Machado M."/>
            <person name="Talon M."/>
            <person name="Wincker P."/>
            <person name="Jaillon O."/>
            <person name="Morgante M."/>
        </authorList>
    </citation>
    <scope>NUCLEOTIDE SEQUENCE</scope>
    <source>
        <strain evidence="23">cv. Clemenules</strain>
    </source>
</reference>
<keyword evidence="13 19" id="KW-1133">Transmembrane helix</keyword>
<keyword evidence="3" id="KW-0723">Serine/threonine-protein kinase</keyword>
<dbReference type="InterPro" id="IPR000719">
    <property type="entry name" value="Prot_kinase_dom"/>
</dbReference>
<comment type="catalytic activity">
    <reaction evidence="17">
        <text>L-threonyl-[protein] + ATP = O-phospho-L-threonyl-[protein] + ADP + H(+)</text>
        <dbReference type="Rhea" id="RHEA:46608"/>
        <dbReference type="Rhea" id="RHEA-COMP:11060"/>
        <dbReference type="Rhea" id="RHEA-COMP:11605"/>
        <dbReference type="ChEBI" id="CHEBI:15378"/>
        <dbReference type="ChEBI" id="CHEBI:30013"/>
        <dbReference type="ChEBI" id="CHEBI:30616"/>
        <dbReference type="ChEBI" id="CHEBI:61977"/>
        <dbReference type="ChEBI" id="CHEBI:456216"/>
        <dbReference type="EC" id="2.7.11.1"/>
    </reaction>
</comment>
<dbReference type="GO" id="GO:0009791">
    <property type="term" value="P:post-embryonic development"/>
    <property type="evidence" value="ECO:0007669"/>
    <property type="project" value="UniProtKB-ARBA"/>
</dbReference>
<keyword evidence="14 19" id="KW-0472">Membrane</keyword>
<evidence type="ECO:0000256" key="1">
    <source>
        <dbReference type="ARBA" id="ARBA00004479"/>
    </source>
</evidence>
<dbReference type="FunFam" id="3.80.10.10:FF:000383">
    <property type="entry name" value="Leucine-rich repeat receptor protein kinase EMS1"/>
    <property type="match status" value="1"/>
</dbReference>
<keyword evidence="4" id="KW-0597">Phosphoprotein</keyword>
<keyword evidence="23" id="KW-1185">Reference proteome</keyword>
<dbReference type="InParanoid" id="V4TFU8"/>
<evidence type="ECO:0000256" key="12">
    <source>
        <dbReference type="ARBA" id="ARBA00022840"/>
    </source>
</evidence>
<dbReference type="PANTHER" id="PTHR48053:SF139">
    <property type="entry name" value="LRR RECEPTOR-LIKE KINASE FAMILY PROTEIN"/>
    <property type="match status" value="1"/>
</dbReference>
<dbReference type="GO" id="GO:0005524">
    <property type="term" value="F:ATP binding"/>
    <property type="evidence" value="ECO:0007669"/>
    <property type="project" value="UniProtKB-KW"/>
</dbReference>
<dbReference type="Gramene" id="ESR59223">
    <property type="protein sequence ID" value="ESR59223"/>
    <property type="gene ID" value="CICLE_v10017577mg"/>
</dbReference>
<evidence type="ECO:0000256" key="15">
    <source>
        <dbReference type="ARBA" id="ARBA00023170"/>
    </source>
</evidence>
<evidence type="ECO:0000313" key="22">
    <source>
        <dbReference type="EMBL" id="ESR59223.1"/>
    </source>
</evidence>
<accession>V4TFU8</accession>
<dbReference type="PROSITE" id="PS50011">
    <property type="entry name" value="PROTEIN_KINASE_DOM"/>
    <property type="match status" value="1"/>
</dbReference>
<dbReference type="SUPFAM" id="SSF56112">
    <property type="entry name" value="Protein kinase-like (PK-like)"/>
    <property type="match status" value="1"/>
</dbReference>
<protein>
    <recommendedName>
        <fullName evidence="2">non-specific serine/threonine protein kinase</fullName>
        <ecNumber evidence="2">2.7.11.1</ecNumber>
    </recommendedName>
</protein>
<dbReference type="FunFam" id="1.10.510.10:FF:000479">
    <property type="entry name" value="Leucine-rich repeat receptor-like protein kinase"/>
    <property type="match status" value="1"/>
</dbReference>
<sequence>MGLPILNILILFLLLTFSYNVSSDSTKESYALLNWKTSLQNQNPNSSLLSSWTLYPANATKISPCTWFGIFCNLVGRVISISLSSLGLNGTFQDFSFSSFPHLMYLNLSCNVLYGNIPPQISNLSKLRALDLGNNQLSGSLFELDLSENQLFGSIPLSFSNLSSLTLMSLFNNSLSGSIPPTLGNLEALSELGLYINQLDGVIPPSIGNLSSLRTLYLYDNGFYGLVPNEIGYLKSLSKLELCRNHLSGVIPHSIGNLTKLVLVNMCENHLFGLIPKSFRNLTSLERLRFNQNNLFGKVYEAFGDHPNLTFLDLSQNNLYGEISFNWRNFPKLGTFNASMNNIYGSIPPEIGDSSKLQVLDLSSNHIVGKIPVQFEKLFSLNKLILNLNQLSGGVPLEFGSLTELQYLDLSANKLSSSIPKSMGNLSKLHYLNLSNNQFNHKIPTEFEKLIHLSELDLSHNFLQGEIPPQICNMESLEELNLSHNNLFDLIPGCFEEMRSLSRIDIAYNELQGPIPNSTAFKDGLMEGNKGLCGNFKALPSCDAFMSHEQTSRKKWVVIVFPILGMVVLLIGLFGFFLFFGQRKRDSQEKRRTFFGPKATDDFGDPFGFSSVLNFNGKFLYEEIIKATDDFGEKYCIGKGRQGSVYKAELPSGIIFAVKKFNSQLLFDEMADQDEFLNEVLALTEIRHRNIIKFHGFCSNAQHSFIVSEYLDRGSLTTILKDDAAAKEFGWNQRMNVIKGVANALSYLHHDCLPPIVHGDISSKNVLLDSEHEAHVSDFGIAKFLNPHSSNWTAFAGTFGYAAPEIAHMMRATEKYDVHSFGVLALEVIKGNHPRDYVSTNFSSFSNMITEINQNLDHRLPTPSRDVMDKLMSIMEVAILCLVESPEARPTMKKVCNLLCK</sequence>
<dbReference type="InterPro" id="IPR001611">
    <property type="entry name" value="Leu-rich_rpt"/>
</dbReference>
<dbReference type="PRINTS" id="PR00019">
    <property type="entry name" value="LEURICHRPT"/>
</dbReference>
<evidence type="ECO:0000256" key="7">
    <source>
        <dbReference type="ARBA" id="ARBA00022692"/>
    </source>
</evidence>
<evidence type="ECO:0000256" key="16">
    <source>
        <dbReference type="ARBA" id="ARBA00023180"/>
    </source>
</evidence>
<evidence type="ECO:0000259" key="21">
    <source>
        <dbReference type="PROSITE" id="PS50011"/>
    </source>
</evidence>
<dbReference type="Gene3D" id="3.80.10.10">
    <property type="entry name" value="Ribonuclease Inhibitor"/>
    <property type="match status" value="5"/>
</dbReference>
<dbReference type="SUPFAM" id="SSF52058">
    <property type="entry name" value="L domain-like"/>
    <property type="match status" value="1"/>
</dbReference>
<dbReference type="SMART" id="SM00369">
    <property type="entry name" value="LRR_TYP"/>
    <property type="match status" value="10"/>
</dbReference>
<keyword evidence="16" id="KW-0325">Glycoprotein</keyword>
<evidence type="ECO:0000256" key="5">
    <source>
        <dbReference type="ARBA" id="ARBA00022614"/>
    </source>
</evidence>
<keyword evidence="15" id="KW-0675">Receptor</keyword>
<keyword evidence="9" id="KW-0677">Repeat</keyword>
<evidence type="ECO:0000313" key="23">
    <source>
        <dbReference type="Proteomes" id="UP000030687"/>
    </source>
</evidence>
<dbReference type="InterPro" id="IPR011009">
    <property type="entry name" value="Kinase-like_dom_sf"/>
</dbReference>
<evidence type="ECO:0000256" key="10">
    <source>
        <dbReference type="ARBA" id="ARBA00022741"/>
    </source>
</evidence>
<gene>
    <name evidence="22" type="ORF">CICLE_v10017577mg</name>
</gene>
<evidence type="ECO:0000256" key="3">
    <source>
        <dbReference type="ARBA" id="ARBA00022527"/>
    </source>
</evidence>
<dbReference type="Gene3D" id="3.30.200.20">
    <property type="entry name" value="Phosphorylase Kinase, domain 1"/>
    <property type="match status" value="1"/>
</dbReference>
<dbReference type="Proteomes" id="UP000030687">
    <property type="component" value="Unassembled WGS sequence"/>
</dbReference>
<evidence type="ECO:0000256" key="8">
    <source>
        <dbReference type="ARBA" id="ARBA00022729"/>
    </source>
</evidence>
<dbReference type="AlphaFoldDB" id="V4TFU8"/>
<proteinExistence type="predicted"/>
<dbReference type="SMART" id="SM00365">
    <property type="entry name" value="LRR_SD22"/>
    <property type="match status" value="5"/>
</dbReference>
<dbReference type="EMBL" id="KI536312">
    <property type="protein sequence ID" value="ESR59223.1"/>
    <property type="molecule type" value="Genomic_DNA"/>
</dbReference>
<keyword evidence="10" id="KW-0547">Nucleotide-binding</keyword>
<dbReference type="FunFam" id="3.30.200.20:FF:000309">
    <property type="entry name" value="Leucine-rich repeat receptor protein kinase MSP1"/>
    <property type="match status" value="1"/>
</dbReference>
<dbReference type="FunFam" id="3.80.10.10:FF:000400">
    <property type="entry name" value="Nuclear pore complex protein NUP107"/>
    <property type="match status" value="1"/>
</dbReference>
<evidence type="ECO:0000256" key="20">
    <source>
        <dbReference type="SAM" id="SignalP"/>
    </source>
</evidence>
<evidence type="ECO:0000256" key="14">
    <source>
        <dbReference type="ARBA" id="ARBA00023136"/>
    </source>
</evidence>
<dbReference type="InterPro" id="IPR013210">
    <property type="entry name" value="LRR_N_plant-typ"/>
</dbReference>
<comment type="catalytic activity">
    <reaction evidence="18">
        <text>L-seryl-[protein] + ATP = O-phospho-L-seryl-[protein] + ADP + H(+)</text>
        <dbReference type="Rhea" id="RHEA:17989"/>
        <dbReference type="Rhea" id="RHEA-COMP:9863"/>
        <dbReference type="Rhea" id="RHEA-COMP:11604"/>
        <dbReference type="ChEBI" id="CHEBI:15378"/>
        <dbReference type="ChEBI" id="CHEBI:29999"/>
        <dbReference type="ChEBI" id="CHEBI:30616"/>
        <dbReference type="ChEBI" id="CHEBI:83421"/>
        <dbReference type="ChEBI" id="CHEBI:456216"/>
        <dbReference type="EC" id="2.7.11.1"/>
    </reaction>
</comment>
<evidence type="ECO:0000256" key="2">
    <source>
        <dbReference type="ARBA" id="ARBA00012513"/>
    </source>
</evidence>
<keyword evidence="6" id="KW-0808">Transferase</keyword>
<keyword evidence="7 19" id="KW-0812">Transmembrane</keyword>
<evidence type="ECO:0000256" key="17">
    <source>
        <dbReference type="ARBA" id="ARBA00047899"/>
    </source>
</evidence>
<dbReference type="KEGG" id="cic:CICLE_v10017577mg"/>
<feature type="transmembrane region" description="Helical" evidence="19">
    <location>
        <begin position="556"/>
        <end position="581"/>
    </location>
</feature>
<feature type="chain" id="PRO_5004728197" description="non-specific serine/threonine protein kinase" evidence="20">
    <location>
        <begin position="24"/>
        <end position="901"/>
    </location>
</feature>
<comment type="subcellular location">
    <subcellularLocation>
        <location evidence="1">Membrane</location>
        <topology evidence="1">Single-pass type I membrane protein</topology>
    </subcellularLocation>
</comment>
<dbReference type="GO" id="GO:0016020">
    <property type="term" value="C:membrane"/>
    <property type="evidence" value="ECO:0007669"/>
    <property type="project" value="UniProtKB-SubCell"/>
</dbReference>
<evidence type="ECO:0000256" key="19">
    <source>
        <dbReference type="SAM" id="Phobius"/>
    </source>
</evidence>
<keyword evidence="12" id="KW-0067">ATP-binding</keyword>
<evidence type="ECO:0000256" key="4">
    <source>
        <dbReference type="ARBA" id="ARBA00022553"/>
    </source>
</evidence>
<name>V4TFU8_CITCL</name>
<dbReference type="FunFam" id="3.80.10.10:FF:000233">
    <property type="entry name" value="Leucine-rich repeat receptor-like protein kinase TDR"/>
    <property type="match status" value="1"/>
</dbReference>
<dbReference type="InterPro" id="IPR051716">
    <property type="entry name" value="Plant_RL_S/T_kinase"/>
</dbReference>
<dbReference type="PROSITE" id="PS51450">
    <property type="entry name" value="LRR"/>
    <property type="match status" value="1"/>
</dbReference>
<feature type="signal peptide" evidence="20">
    <location>
        <begin position="1"/>
        <end position="23"/>
    </location>
</feature>
<dbReference type="Gene3D" id="1.10.510.10">
    <property type="entry name" value="Transferase(Phosphotransferase) domain 1"/>
    <property type="match status" value="1"/>
</dbReference>
<dbReference type="InterPro" id="IPR003591">
    <property type="entry name" value="Leu-rich_rpt_typical-subtyp"/>
</dbReference>
<dbReference type="Pfam" id="PF13855">
    <property type="entry name" value="LRR_8"/>
    <property type="match status" value="3"/>
</dbReference>
<dbReference type="InterPro" id="IPR008266">
    <property type="entry name" value="Tyr_kinase_AS"/>
</dbReference>
<dbReference type="FunCoup" id="V4TFU8">
    <property type="interactions" value="480"/>
</dbReference>
<keyword evidence="11" id="KW-0418">Kinase</keyword>
<evidence type="ECO:0000256" key="18">
    <source>
        <dbReference type="ARBA" id="ARBA00048679"/>
    </source>
</evidence>
<dbReference type="Pfam" id="PF00560">
    <property type="entry name" value="LRR_1"/>
    <property type="match status" value="6"/>
</dbReference>